<name>A0A2N9FKL8_FAGSY</name>
<dbReference type="EMBL" id="OIVN01001219">
    <property type="protein sequence ID" value="SPC91326.1"/>
    <property type="molecule type" value="Genomic_DNA"/>
</dbReference>
<protein>
    <submittedName>
        <fullName evidence="1">Uncharacterized protein</fullName>
    </submittedName>
</protein>
<reference evidence="1" key="1">
    <citation type="submission" date="2018-02" db="EMBL/GenBank/DDBJ databases">
        <authorList>
            <person name="Cohen D.B."/>
            <person name="Kent A.D."/>
        </authorList>
    </citation>
    <scope>NUCLEOTIDE SEQUENCE</scope>
</reference>
<gene>
    <name evidence="1" type="ORF">FSB_LOCUS19208</name>
</gene>
<organism evidence="1">
    <name type="scientific">Fagus sylvatica</name>
    <name type="common">Beechnut</name>
    <dbReference type="NCBI Taxonomy" id="28930"/>
    <lineage>
        <taxon>Eukaryota</taxon>
        <taxon>Viridiplantae</taxon>
        <taxon>Streptophyta</taxon>
        <taxon>Embryophyta</taxon>
        <taxon>Tracheophyta</taxon>
        <taxon>Spermatophyta</taxon>
        <taxon>Magnoliopsida</taxon>
        <taxon>eudicotyledons</taxon>
        <taxon>Gunneridae</taxon>
        <taxon>Pentapetalae</taxon>
        <taxon>rosids</taxon>
        <taxon>fabids</taxon>
        <taxon>Fagales</taxon>
        <taxon>Fagaceae</taxon>
        <taxon>Fagus</taxon>
    </lineage>
</organism>
<accession>A0A2N9FKL8</accession>
<dbReference type="AlphaFoldDB" id="A0A2N9FKL8"/>
<proteinExistence type="predicted"/>
<sequence length="107" mass="11829">MMVRSRDRRSAGLWWSLLSSGGSLGGHGRLLKSFQSLIITFVSTGAAVDYSISWSFRPLPHLLRHFAVAGAAADRFVIEFAVDRWIIRRGPLDSVEDQPPSSFLVLG</sequence>
<evidence type="ECO:0000313" key="1">
    <source>
        <dbReference type="EMBL" id="SPC91326.1"/>
    </source>
</evidence>